<dbReference type="PANTHER" id="PTHR39607:SF1">
    <property type="entry name" value="B-ZIP TRANSCRIPTION FACTOR (EUROFUNG)"/>
    <property type="match status" value="1"/>
</dbReference>
<name>A0A1E1K5I8_9HELO</name>
<feature type="region of interest" description="Disordered" evidence="2">
    <location>
        <begin position="658"/>
        <end position="681"/>
    </location>
</feature>
<keyword evidence="5" id="KW-1185">Reference proteome</keyword>
<dbReference type="Proteomes" id="UP000178912">
    <property type="component" value="Unassembled WGS sequence"/>
</dbReference>
<feature type="domain" description="BZIP" evidence="3">
    <location>
        <begin position="893"/>
        <end position="908"/>
    </location>
</feature>
<gene>
    <name evidence="4" type="ORF">RAG0_03662</name>
</gene>
<feature type="compositionally biased region" description="Low complexity" evidence="2">
    <location>
        <begin position="921"/>
        <end position="936"/>
    </location>
</feature>
<dbReference type="InterPro" id="IPR004827">
    <property type="entry name" value="bZIP"/>
</dbReference>
<dbReference type="GO" id="GO:0000981">
    <property type="term" value="F:DNA-binding transcription factor activity, RNA polymerase II-specific"/>
    <property type="evidence" value="ECO:0007669"/>
    <property type="project" value="InterPro"/>
</dbReference>
<feature type="region of interest" description="Disordered" evidence="2">
    <location>
        <begin position="913"/>
        <end position="987"/>
    </location>
</feature>
<feature type="region of interest" description="Disordered" evidence="2">
    <location>
        <begin position="578"/>
        <end position="598"/>
    </location>
</feature>
<dbReference type="InterPro" id="IPR052635">
    <property type="entry name" value="Sec_Metab_Biosynth_Reg"/>
</dbReference>
<feature type="compositionally biased region" description="Polar residues" evidence="2">
    <location>
        <begin position="833"/>
        <end position="851"/>
    </location>
</feature>
<feature type="compositionally biased region" description="Basic and acidic residues" evidence="2">
    <location>
        <begin position="589"/>
        <end position="598"/>
    </location>
</feature>
<evidence type="ECO:0000259" key="3">
    <source>
        <dbReference type="PROSITE" id="PS00036"/>
    </source>
</evidence>
<feature type="compositionally biased region" description="Basic and acidic residues" evidence="2">
    <location>
        <begin position="1"/>
        <end position="10"/>
    </location>
</feature>
<protein>
    <recommendedName>
        <fullName evidence="3">BZIP domain-containing protein</fullName>
    </recommendedName>
</protein>
<feature type="region of interest" description="Disordered" evidence="2">
    <location>
        <begin position="312"/>
        <end position="357"/>
    </location>
</feature>
<evidence type="ECO:0000313" key="4">
    <source>
        <dbReference type="EMBL" id="CZS93313.1"/>
    </source>
</evidence>
<dbReference type="CDD" id="cd00067">
    <property type="entry name" value="GAL4"/>
    <property type="match status" value="1"/>
</dbReference>
<dbReference type="SUPFAM" id="SSF57959">
    <property type="entry name" value="Leucine zipper domain"/>
    <property type="match status" value="1"/>
</dbReference>
<accession>A0A1E1K5I8</accession>
<dbReference type="PANTHER" id="PTHR39607">
    <property type="entry name" value="XANTHOCILLIN BIOSYNTHESIS CLUSTER TRANSCRIPTION FACTOR XANC-RELATED"/>
    <property type="match status" value="1"/>
</dbReference>
<dbReference type="AlphaFoldDB" id="A0A1E1K5I8"/>
<dbReference type="PROSITE" id="PS00036">
    <property type="entry name" value="BZIP_BASIC"/>
    <property type="match status" value="1"/>
</dbReference>
<keyword evidence="1" id="KW-0539">Nucleus</keyword>
<dbReference type="GO" id="GO:0008270">
    <property type="term" value="F:zinc ion binding"/>
    <property type="evidence" value="ECO:0007669"/>
    <property type="project" value="InterPro"/>
</dbReference>
<feature type="region of interest" description="Disordered" evidence="2">
    <location>
        <begin position="612"/>
        <end position="644"/>
    </location>
</feature>
<dbReference type="InterPro" id="IPR036864">
    <property type="entry name" value="Zn2-C6_fun-type_DNA-bd_sf"/>
</dbReference>
<feature type="region of interest" description="Disordered" evidence="2">
    <location>
        <begin position="1"/>
        <end position="58"/>
    </location>
</feature>
<dbReference type="InterPro" id="IPR001138">
    <property type="entry name" value="Zn2Cys6_DnaBD"/>
</dbReference>
<evidence type="ECO:0000256" key="2">
    <source>
        <dbReference type="SAM" id="MobiDB-lite"/>
    </source>
</evidence>
<reference evidence="5" key="1">
    <citation type="submission" date="2016-03" db="EMBL/GenBank/DDBJ databases">
        <authorList>
            <person name="Guldener U."/>
        </authorList>
    </citation>
    <scope>NUCLEOTIDE SEQUENCE [LARGE SCALE GENOMIC DNA]</scope>
    <source>
        <strain evidence="5">04CH-RAC-A.6.1</strain>
    </source>
</reference>
<evidence type="ECO:0000256" key="1">
    <source>
        <dbReference type="ARBA" id="ARBA00023242"/>
    </source>
</evidence>
<dbReference type="OrthoDB" id="4760831at2759"/>
<dbReference type="SUPFAM" id="SSF57701">
    <property type="entry name" value="Zn2/Cys6 DNA-binding domain"/>
    <property type="match status" value="1"/>
</dbReference>
<dbReference type="CDD" id="cd14688">
    <property type="entry name" value="bZIP_YAP"/>
    <property type="match status" value="1"/>
</dbReference>
<dbReference type="EMBL" id="FJUX01000015">
    <property type="protein sequence ID" value="CZS93313.1"/>
    <property type="molecule type" value="Genomic_DNA"/>
</dbReference>
<sequence>MVSTEDRDVVEPFVTLSPFSPSSRNGHGGNTSESPNTTPEDSYDETTPLPGGLSSATHDTRRADYHMKDLESFARDLQRAADRAFPNEGRAQVRYRKVSVLLLRWEDDEMNVEWELEDLEKVFGNYGFETEKWMIPSKNSHFKLMSKAVDVVKEHDGNGGLVIVYYAGHAGINANRGATWTCKQDPTYASLEWSAIQTLFEKADFDVLLLLDCCAAASAAPAVGSAVTETIAACGFESIASQPGRCSFTNSLIEVLEDWIDSPPFSAAMLHNKVLSILKHERPERMQNGKRRRIEYRRTPIHIVATADTTMPSIELSRRAPRRDKSQETNPSTLLSSSKPKPRDHASPDKYRSSGLKGREYQPECLNNVQGDVYEVPRVIISLSLEKHQNLRSESCQKWLASCPALIKYAKVEAVYSGFSALLLLSIPVLIWNLLPENVACSFVGYVTSPNFLNTKILPEGDDTSSVRSENFSTQTSPEVDSPQTCDRCYTKGERCSGRRAGCRTCDEAQLDCTYTPVWRREGPSKEYIDDLQRKFNDLEQAFHAQIDKSITLPSIDSSIHTDYRVNAADYDKSLVQRLNGPRPSIPQSERETLSGEKGSRFPLLFYEHSQRGTQSPMSTTQEQIPGNSPNGKISASQAQQHEFSGQQILKRDAILKDSGLSHGTPPPLPPPRRQKDDEASWNDKKLAWIAPKSEYAESKSPSLGGGKSMVRTDSNSSYDSKDWHYPPDKKMKISSVTEASHKGFMNHTTGPMLVTERREMLETRTPDPLYTNFSAHMRNATSSPNMRNLADVCPYARPGVRSKSALMTPNMTPKTFDGTKSPSGPLPRTPADAQQQHHSPYGYQTTSNLQLHEARPPTTKPFRPEPVSSTAATPTEPLVEQDWTYITDIAERRRIQNRNAQRNYRKRLKRRLEDLEDRAGSSSSSRPPDSATSAPHYSSGGSQEQSEIDSVVMDSQPLRCEPEDTRGRYMSEKDRVNFGPPEDMSV</sequence>
<dbReference type="Gene3D" id="4.10.240.10">
    <property type="entry name" value="Zn(2)-C6 fungal-type DNA-binding domain"/>
    <property type="match status" value="1"/>
</dbReference>
<dbReference type="InterPro" id="IPR046347">
    <property type="entry name" value="bZIP_sf"/>
</dbReference>
<feature type="compositionally biased region" description="Basic and acidic residues" evidence="2">
    <location>
        <begin position="341"/>
        <end position="357"/>
    </location>
</feature>
<organism evidence="4 5">
    <name type="scientific">Rhynchosporium agropyri</name>
    <dbReference type="NCBI Taxonomy" id="914238"/>
    <lineage>
        <taxon>Eukaryota</taxon>
        <taxon>Fungi</taxon>
        <taxon>Dikarya</taxon>
        <taxon>Ascomycota</taxon>
        <taxon>Pezizomycotina</taxon>
        <taxon>Leotiomycetes</taxon>
        <taxon>Helotiales</taxon>
        <taxon>Ploettnerulaceae</taxon>
        <taxon>Rhynchosporium</taxon>
    </lineage>
</organism>
<evidence type="ECO:0000313" key="5">
    <source>
        <dbReference type="Proteomes" id="UP000178912"/>
    </source>
</evidence>
<feature type="compositionally biased region" description="Polar residues" evidence="2">
    <location>
        <begin position="17"/>
        <end position="40"/>
    </location>
</feature>
<feature type="region of interest" description="Disordered" evidence="2">
    <location>
        <begin position="693"/>
        <end position="724"/>
    </location>
</feature>
<feature type="region of interest" description="Disordered" evidence="2">
    <location>
        <begin position="805"/>
        <end position="880"/>
    </location>
</feature>
<dbReference type="Gene3D" id="1.20.5.170">
    <property type="match status" value="1"/>
</dbReference>
<feature type="compositionally biased region" description="Polar residues" evidence="2">
    <location>
        <begin position="806"/>
        <end position="823"/>
    </location>
</feature>
<feature type="compositionally biased region" description="Basic and acidic residues" evidence="2">
    <location>
        <begin position="961"/>
        <end position="977"/>
    </location>
</feature>
<proteinExistence type="predicted"/>